<keyword evidence="2" id="KW-1185">Reference proteome</keyword>
<gene>
    <name evidence="1" type="ORF">M9H77_23949</name>
</gene>
<sequence>MGDKAHSIKQGLLQSNELYQYVLETSVYPRESEHLKELRAATQAHQWSFYSTPPDGGQFLSLLLQTMNAKKTIEIGVYTGYSLLLTALALPHDGKITAIDVDEEAYNIGLPFIKKAGVEHKINFINSDAHKVLDQLRQDENNHGSFDFAFVDADKEGYKNYHEKLMKLVKIGGIIAYDNTLFYGTVAMEEEKVGLKRRPIRKAVMEFNAFIAADQRIQISQVPLGDGVTICRRLN</sequence>
<dbReference type="EMBL" id="CM044705">
    <property type="protein sequence ID" value="KAI5664626.1"/>
    <property type="molecule type" value="Genomic_DNA"/>
</dbReference>
<comment type="caution">
    <text evidence="1">The sequence shown here is derived from an EMBL/GenBank/DDBJ whole genome shotgun (WGS) entry which is preliminary data.</text>
</comment>
<proteinExistence type="predicted"/>
<evidence type="ECO:0000313" key="1">
    <source>
        <dbReference type="EMBL" id="KAI5664626.1"/>
    </source>
</evidence>
<accession>A0ACC0AVJ2</accession>
<evidence type="ECO:0000313" key="2">
    <source>
        <dbReference type="Proteomes" id="UP001060085"/>
    </source>
</evidence>
<reference evidence="2" key="1">
    <citation type="journal article" date="2023" name="Nat. Plants">
        <title>Single-cell RNA sequencing provides a high-resolution roadmap for understanding the multicellular compartmentation of specialized metabolism.</title>
        <authorList>
            <person name="Sun S."/>
            <person name="Shen X."/>
            <person name="Li Y."/>
            <person name="Li Y."/>
            <person name="Wang S."/>
            <person name="Li R."/>
            <person name="Zhang H."/>
            <person name="Shen G."/>
            <person name="Guo B."/>
            <person name="Wei J."/>
            <person name="Xu J."/>
            <person name="St-Pierre B."/>
            <person name="Chen S."/>
            <person name="Sun C."/>
        </authorList>
    </citation>
    <scope>NUCLEOTIDE SEQUENCE [LARGE SCALE GENOMIC DNA]</scope>
</reference>
<name>A0ACC0AVJ2_CATRO</name>
<dbReference type="Proteomes" id="UP001060085">
    <property type="component" value="Linkage Group LG05"/>
</dbReference>
<protein>
    <submittedName>
        <fullName evidence="1">Uncharacterized protein</fullName>
    </submittedName>
</protein>
<organism evidence="1 2">
    <name type="scientific">Catharanthus roseus</name>
    <name type="common">Madagascar periwinkle</name>
    <name type="synonym">Vinca rosea</name>
    <dbReference type="NCBI Taxonomy" id="4058"/>
    <lineage>
        <taxon>Eukaryota</taxon>
        <taxon>Viridiplantae</taxon>
        <taxon>Streptophyta</taxon>
        <taxon>Embryophyta</taxon>
        <taxon>Tracheophyta</taxon>
        <taxon>Spermatophyta</taxon>
        <taxon>Magnoliopsida</taxon>
        <taxon>eudicotyledons</taxon>
        <taxon>Gunneridae</taxon>
        <taxon>Pentapetalae</taxon>
        <taxon>asterids</taxon>
        <taxon>lamiids</taxon>
        <taxon>Gentianales</taxon>
        <taxon>Apocynaceae</taxon>
        <taxon>Rauvolfioideae</taxon>
        <taxon>Vinceae</taxon>
        <taxon>Catharanthinae</taxon>
        <taxon>Catharanthus</taxon>
    </lineage>
</organism>